<keyword evidence="4 9" id="KW-0808">Transferase</keyword>
<dbReference type="EMBL" id="AFGF01000078">
    <property type="protein sequence ID" value="EGO64112.1"/>
    <property type="molecule type" value="Genomic_DNA"/>
</dbReference>
<evidence type="ECO:0000313" key="10">
    <source>
        <dbReference type="Proteomes" id="UP000003240"/>
    </source>
</evidence>
<dbReference type="STRING" id="1009370.ALO_09754"/>
<organism evidence="9 10">
    <name type="scientific">Acetonema longum DSM 6540</name>
    <dbReference type="NCBI Taxonomy" id="1009370"/>
    <lineage>
        <taxon>Bacteria</taxon>
        <taxon>Bacillati</taxon>
        <taxon>Bacillota</taxon>
        <taxon>Negativicutes</taxon>
        <taxon>Acetonemataceae</taxon>
        <taxon>Acetonema</taxon>
    </lineage>
</organism>
<evidence type="ECO:0000313" key="9">
    <source>
        <dbReference type="EMBL" id="EGO64112.1"/>
    </source>
</evidence>
<evidence type="ECO:0000256" key="1">
    <source>
        <dbReference type="ARBA" id="ARBA00004651"/>
    </source>
</evidence>
<evidence type="ECO:0000256" key="5">
    <source>
        <dbReference type="ARBA" id="ARBA00022692"/>
    </source>
</evidence>
<feature type="transmembrane region" description="Helical" evidence="8">
    <location>
        <begin position="12"/>
        <end position="31"/>
    </location>
</feature>
<evidence type="ECO:0000256" key="3">
    <source>
        <dbReference type="ARBA" id="ARBA00022676"/>
    </source>
</evidence>
<gene>
    <name evidence="9" type="ORF">ALO_09754</name>
</gene>
<keyword evidence="3" id="KW-0328">Glycosyltransferase</keyword>
<keyword evidence="5 8" id="KW-0812">Transmembrane</keyword>
<dbReference type="PANTHER" id="PTHR33908">
    <property type="entry name" value="MANNOSYLTRANSFERASE YKCB-RELATED"/>
    <property type="match status" value="1"/>
</dbReference>
<evidence type="ECO:0000256" key="8">
    <source>
        <dbReference type="SAM" id="Phobius"/>
    </source>
</evidence>
<dbReference type="eggNOG" id="COG1807">
    <property type="taxonomic scope" value="Bacteria"/>
</dbReference>
<dbReference type="GO" id="GO:0010041">
    <property type="term" value="P:response to iron(III) ion"/>
    <property type="evidence" value="ECO:0007669"/>
    <property type="project" value="TreeGrafter"/>
</dbReference>
<keyword evidence="7 8" id="KW-0472">Membrane</keyword>
<dbReference type="InterPro" id="IPR050297">
    <property type="entry name" value="LipidA_mod_glycosyltrf_83"/>
</dbReference>
<reference evidence="9 10" key="1">
    <citation type="journal article" date="2011" name="EMBO J.">
        <title>Structural diversity of bacterial flagellar motors.</title>
        <authorList>
            <person name="Chen S."/>
            <person name="Beeby M."/>
            <person name="Murphy G.E."/>
            <person name="Leadbetter J.R."/>
            <person name="Hendrixson D.R."/>
            <person name="Briegel A."/>
            <person name="Li Z."/>
            <person name="Shi J."/>
            <person name="Tocheva E.I."/>
            <person name="Muller A."/>
            <person name="Dobro M.J."/>
            <person name="Jensen G.J."/>
        </authorList>
    </citation>
    <scope>NUCLEOTIDE SEQUENCE [LARGE SCALE GENOMIC DNA]</scope>
    <source>
        <strain evidence="9 10">DSM 6540</strain>
    </source>
</reference>
<dbReference type="GO" id="GO:0005886">
    <property type="term" value="C:plasma membrane"/>
    <property type="evidence" value="ECO:0007669"/>
    <property type="project" value="UniProtKB-SubCell"/>
</dbReference>
<sequence>MPDNNRVDRRYLFYCILIIAACFLLFVYNIGGYDLWSPDEPRYGEVAREMMVSHNWVIPHLNNHIYYEKPPLYFMGTALFASISGKMTVMTVRLPVVFLASLLVGILAYFIGKN</sequence>
<dbReference type="GO" id="GO:0009103">
    <property type="term" value="P:lipopolysaccharide biosynthetic process"/>
    <property type="evidence" value="ECO:0007669"/>
    <property type="project" value="TreeGrafter"/>
</dbReference>
<dbReference type="Proteomes" id="UP000003240">
    <property type="component" value="Unassembled WGS sequence"/>
</dbReference>
<dbReference type="PANTHER" id="PTHR33908:SF3">
    <property type="entry name" value="UNDECAPRENYL PHOSPHATE-ALPHA-4-AMINO-4-DEOXY-L-ARABINOSE ARABINOSYL TRANSFERASE"/>
    <property type="match status" value="1"/>
</dbReference>
<dbReference type="PROSITE" id="PS51257">
    <property type="entry name" value="PROKAR_LIPOPROTEIN"/>
    <property type="match status" value="1"/>
</dbReference>
<dbReference type="AlphaFoldDB" id="F7NIP8"/>
<proteinExistence type="predicted"/>
<keyword evidence="2" id="KW-1003">Cell membrane</keyword>
<feature type="transmembrane region" description="Helical" evidence="8">
    <location>
        <begin position="92"/>
        <end position="111"/>
    </location>
</feature>
<evidence type="ECO:0000256" key="7">
    <source>
        <dbReference type="ARBA" id="ARBA00023136"/>
    </source>
</evidence>
<evidence type="ECO:0000256" key="6">
    <source>
        <dbReference type="ARBA" id="ARBA00022989"/>
    </source>
</evidence>
<comment type="caution">
    <text evidence="9">The sequence shown here is derived from an EMBL/GenBank/DDBJ whole genome shotgun (WGS) entry which is preliminary data.</text>
</comment>
<keyword evidence="10" id="KW-1185">Reference proteome</keyword>
<dbReference type="GO" id="GO:0016763">
    <property type="term" value="F:pentosyltransferase activity"/>
    <property type="evidence" value="ECO:0007669"/>
    <property type="project" value="TreeGrafter"/>
</dbReference>
<protein>
    <submittedName>
        <fullName evidence="9">4-amino-4-deoxy-L-arabinose transferase-like protein</fullName>
    </submittedName>
</protein>
<evidence type="ECO:0000256" key="2">
    <source>
        <dbReference type="ARBA" id="ARBA00022475"/>
    </source>
</evidence>
<accession>F7NIP8</accession>
<comment type="subcellular location">
    <subcellularLocation>
        <location evidence="1">Cell membrane</location>
        <topology evidence="1">Multi-pass membrane protein</topology>
    </subcellularLocation>
</comment>
<evidence type="ECO:0000256" key="4">
    <source>
        <dbReference type="ARBA" id="ARBA00022679"/>
    </source>
</evidence>
<name>F7NIP8_9FIRM</name>
<keyword evidence="6 8" id="KW-1133">Transmembrane helix</keyword>